<accession>A0A246BP39</accession>
<organism evidence="1 2">
    <name type="scientific">Deinococcus indicus</name>
    <dbReference type="NCBI Taxonomy" id="223556"/>
    <lineage>
        <taxon>Bacteria</taxon>
        <taxon>Thermotogati</taxon>
        <taxon>Deinococcota</taxon>
        <taxon>Deinococci</taxon>
        <taxon>Deinococcales</taxon>
        <taxon>Deinococcaceae</taxon>
        <taxon>Deinococcus</taxon>
    </lineage>
</organism>
<dbReference type="RefSeq" id="WP_088247259.1">
    <property type="nucleotide sequence ID" value="NZ_BNAM01000011.1"/>
</dbReference>
<gene>
    <name evidence="1" type="ORF">CBQ26_03830</name>
</gene>
<dbReference type="Proteomes" id="UP000197208">
    <property type="component" value="Unassembled WGS sequence"/>
</dbReference>
<keyword evidence="2" id="KW-1185">Reference proteome</keyword>
<evidence type="ECO:0000313" key="2">
    <source>
        <dbReference type="Proteomes" id="UP000197208"/>
    </source>
</evidence>
<name>A0A246BP39_9DEIO</name>
<evidence type="ECO:0000313" key="1">
    <source>
        <dbReference type="EMBL" id="OWL97436.1"/>
    </source>
</evidence>
<dbReference type="AlphaFoldDB" id="A0A246BP39"/>
<reference evidence="1 2" key="1">
    <citation type="submission" date="2017-05" db="EMBL/GenBank/DDBJ databases">
        <title>De novo genome assembly of Deniococcus indicus strain DR1.</title>
        <authorList>
            <person name="Chauhan D."/>
            <person name="Yennamalli R.M."/>
            <person name="Priyadarshini R."/>
        </authorList>
    </citation>
    <scope>NUCLEOTIDE SEQUENCE [LARGE SCALE GENOMIC DNA]</scope>
    <source>
        <strain evidence="1 2">DR1</strain>
    </source>
</reference>
<dbReference type="OrthoDB" id="68132at2"/>
<proteinExistence type="predicted"/>
<comment type="caution">
    <text evidence="1">The sequence shown here is derived from an EMBL/GenBank/DDBJ whole genome shotgun (WGS) entry which is preliminary data.</text>
</comment>
<sequence>MTLPDPPETGPATDPQAALMAEGDRLARHLTQTLEATLPDQPRLTLLGRSLALNLVNAFVPTLEHISRRAGRPLHATLTVDDRARPLLITATPDGESGPTLSADDLLRDLLFVRGHLHPVVREHLQGGLRGSEHQATRALVSCLNSRPVLDAMTRAVQTLLAR</sequence>
<dbReference type="EMBL" id="NHMK01000009">
    <property type="protein sequence ID" value="OWL97436.1"/>
    <property type="molecule type" value="Genomic_DNA"/>
</dbReference>
<protein>
    <submittedName>
        <fullName evidence="1">Uncharacterized protein</fullName>
    </submittedName>
</protein>